<evidence type="ECO:0000256" key="1">
    <source>
        <dbReference type="ARBA" id="ARBA00004141"/>
    </source>
</evidence>
<feature type="transmembrane region" description="Helical" evidence="9">
    <location>
        <begin position="230"/>
        <end position="252"/>
    </location>
</feature>
<proteinExistence type="inferred from homology"/>
<accession>A0ABR4AFQ1</accession>
<organism evidence="11 12">
    <name type="scientific">Stereocaulon virgatum</name>
    <dbReference type="NCBI Taxonomy" id="373712"/>
    <lineage>
        <taxon>Eukaryota</taxon>
        <taxon>Fungi</taxon>
        <taxon>Dikarya</taxon>
        <taxon>Ascomycota</taxon>
        <taxon>Pezizomycotina</taxon>
        <taxon>Lecanoromycetes</taxon>
        <taxon>OSLEUM clade</taxon>
        <taxon>Lecanoromycetidae</taxon>
        <taxon>Lecanorales</taxon>
        <taxon>Lecanorineae</taxon>
        <taxon>Stereocaulaceae</taxon>
        <taxon>Stereocaulon</taxon>
    </lineage>
</organism>
<dbReference type="CDD" id="cd03508">
    <property type="entry name" value="Delta4-sphingolipid-FADS-like"/>
    <property type="match status" value="1"/>
</dbReference>
<keyword evidence="8" id="KW-0746">Sphingolipid metabolism</keyword>
<dbReference type="InterPro" id="IPR011388">
    <property type="entry name" value="DES1/DES2"/>
</dbReference>
<dbReference type="EMBL" id="JBEFKJ010000014">
    <property type="protein sequence ID" value="KAL2042203.1"/>
    <property type="molecule type" value="Genomic_DNA"/>
</dbReference>
<feature type="domain" description="Sphingolipid delta4-desaturase N-terminal" evidence="10">
    <location>
        <begin position="26"/>
        <end position="64"/>
    </location>
</feature>
<keyword evidence="12" id="KW-1185">Reference proteome</keyword>
<evidence type="ECO:0000256" key="2">
    <source>
        <dbReference type="ARBA" id="ARBA00006146"/>
    </source>
</evidence>
<comment type="similarity">
    <text evidence="2 8">Belongs to the fatty acid desaturase type 1 family. DEGS subfamily.</text>
</comment>
<evidence type="ECO:0000256" key="6">
    <source>
        <dbReference type="ARBA" id="ARBA00023098"/>
    </source>
</evidence>
<dbReference type="SMART" id="SM01269">
    <property type="entry name" value="Lipid_DES"/>
    <property type="match status" value="1"/>
</dbReference>
<keyword evidence="7 8" id="KW-0472">Membrane</keyword>
<feature type="transmembrane region" description="Helical" evidence="9">
    <location>
        <begin position="124"/>
        <end position="143"/>
    </location>
</feature>
<feature type="transmembrane region" description="Helical" evidence="9">
    <location>
        <begin position="94"/>
        <end position="112"/>
    </location>
</feature>
<dbReference type="Proteomes" id="UP001590950">
    <property type="component" value="Unassembled WGS sequence"/>
</dbReference>
<keyword evidence="3 9" id="KW-0812">Transmembrane</keyword>
<dbReference type="PIRSF" id="PIRSF017228">
    <property type="entry name" value="Sphnglp_dlt4_des"/>
    <property type="match status" value="1"/>
</dbReference>
<comment type="pathway">
    <text evidence="8">Lipid metabolism; sphingolipid metabolism.</text>
</comment>
<dbReference type="Pfam" id="PF00487">
    <property type="entry name" value="FA_desaturase"/>
    <property type="match status" value="1"/>
</dbReference>
<evidence type="ECO:0000313" key="12">
    <source>
        <dbReference type="Proteomes" id="UP001590950"/>
    </source>
</evidence>
<evidence type="ECO:0000256" key="5">
    <source>
        <dbReference type="ARBA" id="ARBA00023002"/>
    </source>
</evidence>
<dbReference type="Pfam" id="PF08557">
    <property type="entry name" value="Lipid_DES"/>
    <property type="match status" value="1"/>
</dbReference>
<comment type="caution">
    <text evidence="11">The sequence shown here is derived from an EMBL/GenBank/DDBJ whole genome shotgun (WGS) entry which is preliminary data.</text>
</comment>
<feature type="transmembrane region" description="Helical" evidence="9">
    <location>
        <begin position="205"/>
        <end position="224"/>
    </location>
</feature>
<comment type="catalytic activity">
    <reaction evidence="8">
        <text>an N-acylsphinganine + 2 Fe(II)-[cytochrome b5] + O2 + 2 H(+) = an N-acylsphing-4-enine + 2 Fe(III)-[cytochrome b5] + 2 H2O</text>
        <dbReference type="Rhea" id="RHEA:46544"/>
        <dbReference type="Rhea" id="RHEA-COMP:10438"/>
        <dbReference type="Rhea" id="RHEA-COMP:10439"/>
        <dbReference type="ChEBI" id="CHEBI:15377"/>
        <dbReference type="ChEBI" id="CHEBI:15378"/>
        <dbReference type="ChEBI" id="CHEBI:15379"/>
        <dbReference type="ChEBI" id="CHEBI:29033"/>
        <dbReference type="ChEBI" id="CHEBI:29034"/>
        <dbReference type="ChEBI" id="CHEBI:31488"/>
        <dbReference type="ChEBI" id="CHEBI:52639"/>
        <dbReference type="EC" id="1.14.19.17"/>
    </reaction>
</comment>
<keyword evidence="6 8" id="KW-0443">Lipid metabolism</keyword>
<comment type="function">
    <text evidence="8">Delta(4)-fatty-acid desaturase which introduces a double bond at the 4-position in the long-chain base (LCB) of ceramides.</text>
</comment>
<gene>
    <name evidence="11" type="ORF">N7G274_004691</name>
</gene>
<dbReference type="InterPro" id="IPR013866">
    <property type="entry name" value="Sphingolipid_d4-desaturase_N"/>
</dbReference>
<dbReference type="PANTHER" id="PTHR12879:SF8">
    <property type="entry name" value="SPHINGOLIPID DELTA(4)-DESATURASE DES1"/>
    <property type="match status" value="1"/>
</dbReference>
<dbReference type="PANTHER" id="PTHR12879">
    <property type="entry name" value="SPHINGOLIPID DELTA 4 DESATURASE/C-4 HYDROXYLASE PROTEIN DES2"/>
    <property type="match status" value="1"/>
</dbReference>
<protein>
    <recommendedName>
        <fullName evidence="8">Sphingolipid delta(4)-desaturase</fullName>
        <ecNumber evidence="8">1.14.19.17</ecNumber>
    </recommendedName>
</protein>
<evidence type="ECO:0000256" key="7">
    <source>
        <dbReference type="ARBA" id="ARBA00023136"/>
    </source>
</evidence>
<sequence length="377" mass="42656">MPSIAVTTTVQASSQLDFLQEKPAHFDGDQFFWSYTEEPHRTRRQAIIKAHPEVTKLCGPEPLTKYFVLAVVALQLTCAVLLRKSSVLSLEFIATAYIIGATANQNLFLAIHEISHNLAFKAPLANRLFAVFANLPIGIPYSAAFRPYHLTHHKSLGVDGLDTDLPTSLEAFFLDSVFGKAFFCTFQILFYALRPMMVYKLPLTQIYLFNIIAQIGFDMLLVRYAGPRALAYLIMSSFLAGSLHPCAGHFIAEHYVFDQRSRIAKDAGNLVPVPETFSYYGPLNMLTYNVGLHNEHHDFPAIPWTRLPTLHDIAEDFYADLPHHKSWIWVIWQFVWDKEVGLWCRVKRKEGGRKVGGWREDELGSNELKGATIPGVQ</sequence>
<feature type="transmembrane region" description="Helical" evidence="9">
    <location>
        <begin position="171"/>
        <end position="193"/>
    </location>
</feature>
<dbReference type="EC" id="1.14.19.17" evidence="8"/>
<evidence type="ECO:0000256" key="4">
    <source>
        <dbReference type="ARBA" id="ARBA00022989"/>
    </source>
</evidence>
<dbReference type="InterPro" id="IPR005804">
    <property type="entry name" value="FA_desaturase_dom"/>
</dbReference>
<evidence type="ECO:0000256" key="9">
    <source>
        <dbReference type="SAM" id="Phobius"/>
    </source>
</evidence>
<comment type="subcellular location">
    <subcellularLocation>
        <location evidence="1">Membrane</location>
        <topology evidence="1">Multi-pass membrane protein</topology>
    </subcellularLocation>
</comment>
<feature type="transmembrane region" description="Helical" evidence="9">
    <location>
        <begin position="66"/>
        <end position="82"/>
    </location>
</feature>
<evidence type="ECO:0000256" key="8">
    <source>
        <dbReference type="PIRNR" id="PIRNR017228"/>
    </source>
</evidence>
<evidence type="ECO:0000313" key="11">
    <source>
        <dbReference type="EMBL" id="KAL2042203.1"/>
    </source>
</evidence>
<name>A0ABR4AFQ1_9LECA</name>
<evidence type="ECO:0000259" key="10">
    <source>
        <dbReference type="SMART" id="SM01269"/>
    </source>
</evidence>
<reference evidence="11 12" key="1">
    <citation type="submission" date="2024-09" db="EMBL/GenBank/DDBJ databases">
        <title>Rethinking Asexuality: The Enigmatic Case of Functional Sexual Genes in Lepraria (Stereocaulaceae).</title>
        <authorList>
            <person name="Doellman M."/>
            <person name="Sun Y."/>
            <person name="Barcenas-Pena A."/>
            <person name="Lumbsch H.T."/>
            <person name="Grewe F."/>
        </authorList>
    </citation>
    <scope>NUCLEOTIDE SEQUENCE [LARGE SCALE GENOMIC DNA]</scope>
    <source>
        <strain evidence="11 12">Mercado 3170</strain>
    </source>
</reference>
<evidence type="ECO:0000256" key="3">
    <source>
        <dbReference type="ARBA" id="ARBA00022692"/>
    </source>
</evidence>
<keyword evidence="5 8" id="KW-0560">Oxidoreductase</keyword>
<keyword evidence="4 9" id="KW-1133">Transmembrane helix</keyword>